<accession>Q77YS1</accession>
<keyword evidence="14 18" id="KW-0472">Membrane</keyword>
<evidence type="ECO:0000259" key="19">
    <source>
        <dbReference type="Pfam" id="PF17488"/>
    </source>
</evidence>
<dbReference type="Gene3D" id="3.30.500.50">
    <property type="match status" value="1"/>
</dbReference>
<dbReference type="HAMAP" id="MF_04033">
    <property type="entry name" value="HSV_GH"/>
    <property type="match status" value="1"/>
</dbReference>
<feature type="domain" description="Herpesvirus glycoprotein H C-terminal" evidence="19">
    <location>
        <begin position="662"/>
        <end position="801"/>
    </location>
</feature>
<feature type="transmembrane region" description="Helical" evidence="18">
    <location>
        <begin position="790"/>
        <end position="811"/>
    </location>
</feature>
<dbReference type="EMBL" id="KT324738">
    <property type="protein sequence ID" value="AMB16163.1"/>
    <property type="molecule type" value="Genomic_DNA"/>
</dbReference>
<evidence type="ECO:0000256" key="2">
    <source>
        <dbReference type="ARBA" id="ARBA00022506"/>
    </source>
</evidence>
<keyword evidence="10 22" id="KW-0261">Viral envelope protein</keyword>
<evidence type="ECO:0000313" key="23">
    <source>
        <dbReference type="EMBL" id="AMB16320.1"/>
    </source>
</evidence>
<dbReference type="SMR" id="A0A0X9Z5T9"/>
<dbReference type="KEGG" id="vg:1487605"/>
<dbReference type="GO" id="GO:0019064">
    <property type="term" value="P:fusion of virus membrane with host plasma membrane"/>
    <property type="evidence" value="ECO:0007669"/>
    <property type="project" value="UniProtKB-KW"/>
</dbReference>
<organism evidence="22">
    <name type="scientific">Equid alphaherpesvirus 4</name>
    <name type="common">Equine herpesvirus 4</name>
    <dbReference type="NCBI Taxonomy" id="10331"/>
    <lineage>
        <taxon>Viruses</taxon>
        <taxon>Duplodnaviria</taxon>
        <taxon>Heunggongvirae</taxon>
        <taxon>Peploviricota</taxon>
        <taxon>Herviviricetes</taxon>
        <taxon>Herpesvirales</taxon>
        <taxon>Orthoherpesviridae</taxon>
        <taxon>Alphaherpesvirinae</taxon>
        <taxon>Varicellovirus</taxon>
        <taxon>Varicellovirus equidalpha4</taxon>
    </lineage>
</organism>
<evidence type="ECO:0000256" key="9">
    <source>
        <dbReference type="ARBA" id="ARBA00022870"/>
    </source>
</evidence>
<accession>A0A0X9Z5T9</accession>
<keyword evidence="5" id="KW-1162">Viral penetration into host cytoplasm</keyword>
<dbReference type="InterPro" id="IPR003493">
    <property type="entry name" value="Herpes_gH"/>
</dbReference>
<keyword evidence="13" id="KW-1039">Host endosome</keyword>
<evidence type="ECO:0000256" key="15">
    <source>
        <dbReference type="ARBA" id="ARBA00023180"/>
    </source>
</evidence>
<proteinExistence type="inferred from homology"/>
<evidence type="ECO:0000256" key="13">
    <source>
        <dbReference type="ARBA" id="ARBA00023046"/>
    </source>
</evidence>
<dbReference type="RefSeq" id="NP_045257.1">
    <property type="nucleotide sequence ID" value="NC_001844.1"/>
</dbReference>
<dbReference type="EMBL" id="KT324746">
    <property type="protein sequence ID" value="AMB16795.1"/>
    <property type="molecule type" value="Genomic_DNA"/>
</dbReference>
<keyword evidence="15" id="KW-0325">Glycoprotein</keyword>
<evidence type="ECO:0000313" key="20">
    <source>
        <dbReference type="EMBL" id="AMB16084.1"/>
    </source>
</evidence>
<keyword evidence="16" id="KW-1160">Virus entry into host cell</keyword>
<dbReference type="Pfam" id="PF02489">
    <property type="entry name" value="Herpes_glycop_H"/>
    <property type="match status" value="1"/>
</dbReference>
<evidence type="ECO:0000256" key="10">
    <source>
        <dbReference type="ARBA" id="ARBA00022879"/>
    </source>
</evidence>
<name>A0A0X9Z5T9_9ALPH</name>
<keyword evidence="12 18" id="KW-1133">Transmembrane helix</keyword>
<keyword evidence="2" id="KW-1168">Fusion of virus membrane with host membrane</keyword>
<evidence type="ECO:0000313" key="25">
    <source>
        <dbReference type="EMBL" id="AMB16478.1"/>
    </source>
</evidence>
<evidence type="ECO:0000256" key="16">
    <source>
        <dbReference type="ARBA" id="ARBA00023296"/>
    </source>
</evidence>
<dbReference type="Gene3D" id="1.20.58.1340">
    <property type="match status" value="1"/>
</dbReference>
<evidence type="ECO:0000256" key="6">
    <source>
        <dbReference type="ARBA" id="ARBA00022692"/>
    </source>
</evidence>
<keyword evidence="7" id="KW-0732">Signal</keyword>
<evidence type="ECO:0000256" key="3">
    <source>
        <dbReference type="ARBA" id="ARBA00022511"/>
    </source>
</evidence>
<dbReference type="EMBL" id="KT324739">
    <property type="protein sequence ID" value="AMB16242.1"/>
    <property type="molecule type" value="Genomic_DNA"/>
</dbReference>
<evidence type="ECO:0000313" key="22">
    <source>
        <dbReference type="EMBL" id="AMB16242.1"/>
    </source>
</evidence>
<dbReference type="Pfam" id="PF17488">
    <property type="entry name" value="Herpes_glycoH_C"/>
    <property type="match status" value="1"/>
</dbReference>
<dbReference type="EMBL" id="KT324740">
    <property type="protein sequence ID" value="AMB16320.1"/>
    <property type="molecule type" value="Genomic_DNA"/>
</dbReference>
<dbReference type="EMBL" id="KT324741">
    <property type="protein sequence ID" value="AMB16400.1"/>
    <property type="molecule type" value="Genomic_DNA"/>
</dbReference>
<comment type="subcellular location">
    <subcellularLocation>
        <location evidence="1">Virion membrane</location>
        <topology evidence="1">Single-pass type I membrane protein</topology>
    </subcellularLocation>
</comment>
<evidence type="ECO:0000256" key="5">
    <source>
        <dbReference type="ARBA" id="ARBA00022595"/>
    </source>
</evidence>
<sequence>MSQPYLKIAILVAATIVSAIPVWTTPVSTSPPQQTKLHYVGNGTWVHNNTFNVTRYDRITMEPVYNNNLSSTTFFVAISERNFRTVNTPLGASVFWILKSALNPPKHQPCIANVPEPGDPRGPCVNSTVSLFFNDNLEPFLMTKNLLEFEVLPDNYITGWTFERSKTVATKGNPVGVVLSPPRTSPDVNNTIRDDGTPKQHLSIIDEHTTFVLDLQNFTKTLTYISPFAAVWPITAFHAGITVMGCDTTQAIAYLGNGFMGLQISSVNNPPLEMIVAPNDVRARIVNRLPPRRRLEPPGPYAGPIYKVYVLSDGNFYLGHGMSKISREVAAYPEESLDYRYHLSLANLDTLAMLAELSSGKSKDVSYYLYRIIARLAVATFSLAEVIRLSDYMLLQEAIDVDINLRLIVPLVMKYAAGGTADSSYTSSDVAMDQFEVAQAQIEKIVADINIENELRKPMYEHRSLLKSVYAYSRKPLPNAVSFANRLITAMYKEAIKDRITWNSTMREVLFFAVGAAAGSHVILTDGPDLGLHAHKDSSMFLSLNRNILLLCTAMCTASHAVSAGVKLEEVMAGLIAGGVQFSLLEVFSPCMASARFDLAEEEHVLDLLSVIPPRLYTDLNTGLEDDGTTIHSYGRSANGILNSRIAYNFDAVRVFTPELASCSTKLPKVLVVLPLASNRSYVITRTAPNIGLTYSLDGVNIAKPIVISYITYGNCQVSRATIRSVYLDHPGHTQSCVYCGSVFMRYMASGAIMDLIYIDDKDVELQLVAGENSTIPAFNPKLYTPSMNALLMFPNGTVTLMSAFASYSAFKIPSTYLWASIGGLLLAILILYVIVKMLCGGVINNDYSLLLNSE</sequence>
<evidence type="ECO:0000313" key="21">
    <source>
        <dbReference type="EMBL" id="AMB16163.1"/>
    </source>
</evidence>
<evidence type="ECO:0000256" key="7">
    <source>
        <dbReference type="ARBA" id="ARBA00022729"/>
    </source>
</evidence>
<dbReference type="Gene3D" id="2.60.40.3190">
    <property type="entry name" value="Herpesvirus glycoprotein H, C-terminal domain"/>
    <property type="match status" value="1"/>
</dbReference>
<evidence type="ECO:0000256" key="12">
    <source>
        <dbReference type="ARBA" id="ARBA00022989"/>
    </source>
</evidence>
<dbReference type="EMBL" id="KT324737">
    <property type="protein sequence ID" value="AMB16084.1"/>
    <property type="molecule type" value="Genomic_DNA"/>
</dbReference>
<dbReference type="OrthoDB" id="3384at10239"/>
<dbReference type="InterPro" id="IPR038172">
    <property type="entry name" value="Herpes_glycoH_C_sf"/>
</dbReference>
<evidence type="ECO:0000256" key="4">
    <source>
        <dbReference type="ARBA" id="ARBA00022521"/>
    </source>
</evidence>
<keyword evidence="11" id="KW-0730">Sialic acid</keyword>
<protein>
    <submittedName>
        <fullName evidence="22">Envelope glycoprotein H</fullName>
    </submittedName>
</protein>
<evidence type="ECO:0000256" key="11">
    <source>
        <dbReference type="ARBA" id="ARBA00022981"/>
    </source>
</evidence>
<feature type="transmembrane region" description="Helical" evidence="18">
    <location>
        <begin position="817"/>
        <end position="836"/>
    </location>
</feature>
<keyword evidence="9" id="KW-1043">Host membrane</keyword>
<keyword evidence="3" id="KW-1032">Host cell membrane</keyword>
<evidence type="ECO:0000256" key="14">
    <source>
        <dbReference type="ARBA" id="ARBA00023136"/>
    </source>
</evidence>
<dbReference type="GO" id="GO:0055036">
    <property type="term" value="C:virion membrane"/>
    <property type="evidence" value="ECO:0007669"/>
    <property type="project" value="UniProtKB-SubCell"/>
</dbReference>
<evidence type="ECO:0000313" key="26">
    <source>
        <dbReference type="EMBL" id="AMB16795.1"/>
    </source>
</evidence>
<keyword evidence="8" id="KW-0946">Virion</keyword>
<dbReference type="GO" id="GO:0019031">
    <property type="term" value="C:viral envelope"/>
    <property type="evidence" value="ECO:0007669"/>
    <property type="project" value="UniProtKB-KW"/>
</dbReference>
<evidence type="ECO:0000256" key="8">
    <source>
        <dbReference type="ARBA" id="ARBA00022844"/>
    </source>
</evidence>
<evidence type="ECO:0000256" key="18">
    <source>
        <dbReference type="SAM" id="Phobius"/>
    </source>
</evidence>
<evidence type="ECO:0000256" key="1">
    <source>
        <dbReference type="ARBA" id="ARBA00004563"/>
    </source>
</evidence>
<reference evidence="22" key="1">
    <citation type="journal article" date="2015" name="J. Gen. Virol.">
        <title>Evidence of widespread natural recombination among field isolates of equine herpesvirus 4 but not among field isolates of equine herpesvirus 1.</title>
        <authorList>
            <person name="Vaz P.K."/>
            <person name="Horsington J."/>
            <person name="Hartley C.A."/>
            <person name="Browning G.F."/>
            <person name="Ficorilli N.P."/>
            <person name="Studdert M.J."/>
            <person name="Gilkerson J.R."/>
            <person name="Devlin J.M."/>
        </authorList>
    </citation>
    <scope>NUCLEOTIDE SEQUENCE</scope>
    <source>
        <strain evidence="21">157-69</strain>
        <strain evidence="25">2387-75</strain>
        <strain evidence="26">3056-07</strain>
        <strain evidence="22">3407-77</strain>
        <strain evidence="20">3409-77</strain>
        <strain evidence="23">405-76</strain>
        <strain evidence="24">960-90</strain>
    </source>
</reference>
<dbReference type="InterPro" id="IPR035305">
    <property type="entry name" value="Herpes_glycoH_C"/>
</dbReference>
<keyword evidence="4" id="KW-1169">Fusion of virus membrane with host cell membrane</keyword>
<evidence type="ECO:0000313" key="24">
    <source>
        <dbReference type="EMBL" id="AMB16400.1"/>
    </source>
</evidence>
<dbReference type="GO" id="GO:0046718">
    <property type="term" value="P:symbiont entry into host cell"/>
    <property type="evidence" value="ECO:0007669"/>
    <property type="project" value="UniProtKB-KW"/>
</dbReference>
<feature type="region of interest" description="Disordered" evidence="17">
    <location>
        <begin position="174"/>
        <end position="195"/>
    </location>
</feature>
<dbReference type="EMBL" id="KT324742">
    <property type="protein sequence ID" value="AMB16478.1"/>
    <property type="molecule type" value="Genomic_DNA"/>
</dbReference>
<keyword evidence="6 18" id="KW-0812">Transmembrane</keyword>
<evidence type="ECO:0000256" key="17">
    <source>
        <dbReference type="SAM" id="MobiDB-lite"/>
    </source>
</evidence>
<dbReference type="GeneID" id="1487605"/>